<protein>
    <submittedName>
        <fullName evidence="1">Uncharacterized protein</fullName>
    </submittedName>
</protein>
<evidence type="ECO:0000313" key="1">
    <source>
        <dbReference type="EMBL" id="KAF6219850.1"/>
    </source>
</evidence>
<dbReference type="GeneID" id="59332086"/>
<reference evidence="1 2" key="1">
    <citation type="journal article" date="2020" name="Genomics">
        <title>Complete, high-quality genomes from long-read metagenomic sequencing of two wolf lichen thalli reveals enigmatic genome architecture.</title>
        <authorList>
            <person name="McKenzie S.K."/>
            <person name="Walston R.F."/>
            <person name="Allen J.L."/>
        </authorList>
    </citation>
    <scope>NUCLEOTIDE SEQUENCE [LARGE SCALE GENOMIC DNA]</scope>
    <source>
        <strain evidence="1">WasteWater1</strain>
    </source>
</reference>
<keyword evidence="2" id="KW-1185">Reference proteome</keyword>
<dbReference type="EMBL" id="JACCJB010000018">
    <property type="protein sequence ID" value="KAF6219850.1"/>
    <property type="molecule type" value="Genomic_DNA"/>
</dbReference>
<accession>A0A8H6CAI8</accession>
<dbReference type="RefSeq" id="XP_037149285.1">
    <property type="nucleotide sequence ID" value="XM_037294597.1"/>
</dbReference>
<name>A0A8H6CAI8_9LECA</name>
<evidence type="ECO:0000313" key="2">
    <source>
        <dbReference type="Proteomes" id="UP000593566"/>
    </source>
</evidence>
<comment type="caution">
    <text evidence="1">The sequence shown here is derived from an EMBL/GenBank/DDBJ whole genome shotgun (WGS) entry which is preliminary data.</text>
</comment>
<proteinExistence type="predicted"/>
<dbReference type="AlphaFoldDB" id="A0A8H6CAI8"/>
<organism evidence="1 2">
    <name type="scientific">Letharia lupina</name>
    <dbReference type="NCBI Taxonomy" id="560253"/>
    <lineage>
        <taxon>Eukaryota</taxon>
        <taxon>Fungi</taxon>
        <taxon>Dikarya</taxon>
        <taxon>Ascomycota</taxon>
        <taxon>Pezizomycotina</taxon>
        <taxon>Lecanoromycetes</taxon>
        <taxon>OSLEUM clade</taxon>
        <taxon>Lecanoromycetidae</taxon>
        <taxon>Lecanorales</taxon>
        <taxon>Lecanorineae</taxon>
        <taxon>Parmeliaceae</taxon>
        <taxon>Letharia</taxon>
    </lineage>
</organism>
<sequence>MDFYLYISPIQAKEVQEMRALRMVAVEEVARCEDSSFLSENFGLTNQVRIDPWYFIDTKPDLAEMGFMSC</sequence>
<dbReference type="Proteomes" id="UP000593566">
    <property type="component" value="Unassembled WGS sequence"/>
</dbReference>
<gene>
    <name evidence="1" type="ORF">HO133_003675</name>
</gene>